<dbReference type="HOGENOM" id="CLU_001324_14_3_1"/>
<dbReference type="GO" id="GO:0006310">
    <property type="term" value="P:DNA recombination"/>
    <property type="evidence" value="ECO:0007669"/>
    <property type="project" value="UniProtKB-KW"/>
</dbReference>
<comment type="catalytic activity">
    <reaction evidence="1">
        <text>ATP + H2O = ADP + phosphate + H(+)</text>
        <dbReference type="Rhea" id="RHEA:13065"/>
        <dbReference type="ChEBI" id="CHEBI:15377"/>
        <dbReference type="ChEBI" id="CHEBI:15378"/>
        <dbReference type="ChEBI" id="CHEBI:30616"/>
        <dbReference type="ChEBI" id="CHEBI:43474"/>
        <dbReference type="ChEBI" id="CHEBI:456216"/>
        <dbReference type="EC" id="5.6.2.3"/>
    </reaction>
</comment>
<dbReference type="GO" id="GO:0000723">
    <property type="term" value="P:telomere maintenance"/>
    <property type="evidence" value="ECO:0007669"/>
    <property type="project" value="InterPro"/>
</dbReference>
<dbReference type="GO" id="GO:0005524">
    <property type="term" value="F:ATP binding"/>
    <property type="evidence" value="ECO:0007669"/>
    <property type="project" value="UniProtKB-KW"/>
</dbReference>
<feature type="domain" description="DNA helicase Pif1-like DEAD-box helicase" evidence="3">
    <location>
        <begin position="156"/>
        <end position="260"/>
    </location>
</feature>
<feature type="transmembrane region" description="Helical" evidence="2">
    <location>
        <begin position="12"/>
        <end position="32"/>
    </location>
</feature>
<dbReference type="Proteomes" id="UP000002051">
    <property type="component" value="Chromosome 8"/>
</dbReference>
<dbReference type="InterPro" id="IPR010285">
    <property type="entry name" value="DNA_helicase_pif1-like_DEAD"/>
</dbReference>
<dbReference type="Pfam" id="PF05970">
    <property type="entry name" value="PIF1"/>
    <property type="match status" value="1"/>
</dbReference>
<dbReference type="PANTHER" id="PTHR10492:SF74">
    <property type="entry name" value="ATP-DEPENDENT DNA HELICASE"/>
    <property type="match status" value="1"/>
</dbReference>
<keyword evidence="7" id="KW-1185">Reference proteome</keyword>
<gene>
    <name evidence="5" type="ordered locus">MTR_8g469370</name>
</gene>
<protein>
    <recommendedName>
        <fullName evidence="1">ATP-dependent DNA helicase</fullName>
        <ecNumber evidence="1">5.6.2.3</ecNumber>
    </recommendedName>
</protein>
<dbReference type="SUPFAM" id="SSF52540">
    <property type="entry name" value="P-loop containing nucleoside triphosphate hydrolases"/>
    <property type="match status" value="1"/>
</dbReference>
<dbReference type="Gene3D" id="3.40.50.300">
    <property type="entry name" value="P-loop containing nucleotide triphosphate hydrolases"/>
    <property type="match status" value="1"/>
</dbReference>
<keyword evidence="1" id="KW-0233">DNA recombination</keyword>
<organism evidence="5 7">
    <name type="scientific">Medicago truncatula</name>
    <name type="common">Barrel medic</name>
    <name type="synonym">Medicago tribuloides</name>
    <dbReference type="NCBI Taxonomy" id="3880"/>
    <lineage>
        <taxon>Eukaryota</taxon>
        <taxon>Viridiplantae</taxon>
        <taxon>Streptophyta</taxon>
        <taxon>Embryophyta</taxon>
        <taxon>Tracheophyta</taxon>
        <taxon>Spermatophyta</taxon>
        <taxon>Magnoliopsida</taxon>
        <taxon>eudicotyledons</taxon>
        <taxon>Gunneridae</taxon>
        <taxon>Pentapetalae</taxon>
        <taxon>rosids</taxon>
        <taxon>fabids</taxon>
        <taxon>Fabales</taxon>
        <taxon>Fabaceae</taxon>
        <taxon>Papilionoideae</taxon>
        <taxon>50 kb inversion clade</taxon>
        <taxon>NPAAA clade</taxon>
        <taxon>Hologalegina</taxon>
        <taxon>IRL clade</taxon>
        <taxon>Trifolieae</taxon>
        <taxon>Medicago</taxon>
    </lineage>
</organism>
<dbReference type="EMBL" id="CM001224">
    <property type="protein sequence ID" value="KEH19846.1"/>
    <property type="molecule type" value="Genomic_DNA"/>
</dbReference>
<dbReference type="InterPro" id="IPR027417">
    <property type="entry name" value="P-loop_NTPase"/>
</dbReference>
<name>A0A072TRP4_MEDTR</name>
<dbReference type="PANTHER" id="PTHR10492">
    <property type="match status" value="1"/>
</dbReference>
<evidence type="ECO:0000259" key="4">
    <source>
        <dbReference type="Pfam" id="PF21530"/>
    </source>
</evidence>
<dbReference type="GO" id="GO:0006281">
    <property type="term" value="P:DNA repair"/>
    <property type="evidence" value="ECO:0007669"/>
    <property type="project" value="UniProtKB-KW"/>
</dbReference>
<comment type="cofactor">
    <cofactor evidence="1">
        <name>Mg(2+)</name>
        <dbReference type="ChEBI" id="CHEBI:18420"/>
    </cofactor>
</comment>
<dbReference type="STRING" id="3880.A0A072TRP4"/>
<keyword evidence="1" id="KW-0378">Hydrolase</keyword>
<keyword evidence="1" id="KW-0227">DNA damage</keyword>
<evidence type="ECO:0000256" key="1">
    <source>
        <dbReference type="RuleBase" id="RU363044"/>
    </source>
</evidence>
<evidence type="ECO:0000313" key="6">
    <source>
        <dbReference type="EnsemblPlants" id="KEH19846"/>
    </source>
</evidence>
<feature type="domain" description="DNA helicase Pif1-like 2B" evidence="4">
    <location>
        <begin position="347"/>
        <end position="381"/>
    </location>
</feature>
<evidence type="ECO:0000313" key="7">
    <source>
        <dbReference type="Proteomes" id="UP000002051"/>
    </source>
</evidence>
<accession>A0A072TRP4</accession>
<dbReference type="InterPro" id="IPR049163">
    <property type="entry name" value="Pif1-like_2B_dom"/>
</dbReference>
<keyword evidence="1" id="KW-0067">ATP-binding</keyword>
<reference evidence="5 7" key="2">
    <citation type="journal article" date="2014" name="BMC Genomics">
        <title>An improved genome release (version Mt4.0) for the model legume Medicago truncatula.</title>
        <authorList>
            <person name="Tang H."/>
            <person name="Krishnakumar V."/>
            <person name="Bidwell S."/>
            <person name="Rosen B."/>
            <person name="Chan A."/>
            <person name="Zhou S."/>
            <person name="Gentzbittel L."/>
            <person name="Childs K.L."/>
            <person name="Yandell M."/>
            <person name="Gundlach H."/>
            <person name="Mayer K.F."/>
            <person name="Schwartz D.C."/>
            <person name="Town C.D."/>
        </authorList>
    </citation>
    <scope>GENOME REANNOTATION</scope>
    <source>
        <strain evidence="5">A17</strain>
        <strain evidence="6 7">cv. Jemalong A17</strain>
    </source>
</reference>
<dbReference type="GO" id="GO:0043139">
    <property type="term" value="F:5'-3' DNA helicase activity"/>
    <property type="evidence" value="ECO:0007669"/>
    <property type="project" value="UniProtKB-EC"/>
</dbReference>
<evidence type="ECO:0000256" key="2">
    <source>
        <dbReference type="SAM" id="Phobius"/>
    </source>
</evidence>
<keyword evidence="2" id="KW-1133">Transmembrane helix</keyword>
<dbReference type="Pfam" id="PF21530">
    <property type="entry name" value="Pif1_2B_dom"/>
    <property type="match status" value="1"/>
</dbReference>
<dbReference type="EnsemblPlants" id="KEH19846">
    <property type="protein sequence ID" value="KEH19846"/>
    <property type="gene ID" value="MTR_8g469370"/>
</dbReference>
<reference evidence="5 7" key="1">
    <citation type="journal article" date="2011" name="Nature">
        <title>The Medicago genome provides insight into the evolution of rhizobial symbioses.</title>
        <authorList>
            <person name="Young N.D."/>
            <person name="Debelle F."/>
            <person name="Oldroyd G.E."/>
            <person name="Geurts R."/>
            <person name="Cannon S.B."/>
            <person name="Udvardi M.K."/>
            <person name="Benedito V.A."/>
            <person name="Mayer K.F."/>
            <person name="Gouzy J."/>
            <person name="Schoof H."/>
            <person name="Van de Peer Y."/>
            <person name="Proost S."/>
            <person name="Cook D.R."/>
            <person name="Meyers B.C."/>
            <person name="Spannagl M."/>
            <person name="Cheung F."/>
            <person name="De Mita S."/>
            <person name="Krishnakumar V."/>
            <person name="Gundlach H."/>
            <person name="Zhou S."/>
            <person name="Mudge J."/>
            <person name="Bharti A.K."/>
            <person name="Murray J.D."/>
            <person name="Naoumkina M.A."/>
            <person name="Rosen B."/>
            <person name="Silverstein K.A."/>
            <person name="Tang H."/>
            <person name="Rombauts S."/>
            <person name="Zhao P.X."/>
            <person name="Zhou P."/>
            <person name="Barbe V."/>
            <person name="Bardou P."/>
            <person name="Bechner M."/>
            <person name="Bellec A."/>
            <person name="Berger A."/>
            <person name="Berges H."/>
            <person name="Bidwell S."/>
            <person name="Bisseling T."/>
            <person name="Choisne N."/>
            <person name="Couloux A."/>
            <person name="Denny R."/>
            <person name="Deshpande S."/>
            <person name="Dai X."/>
            <person name="Doyle J.J."/>
            <person name="Dudez A.M."/>
            <person name="Farmer A.D."/>
            <person name="Fouteau S."/>
            <person name="Franken C."/>
            <person name="Gibelin C."/>
            <person name="Gish J."/>
            <person name="Goldstein S."/>
            <person name="Gonzalez A.J."/>
            <person name="Green P.J."/>
            <person name="Hallab A."/>
            <person name="Hartog M."/>
            <person name="Hua A."/>
            <person name="Humphray S.J."/>
            <person name="Jeong D.H."/>
            <person name="Jing Y."/>
            <person name="Jocker A."/>
            <person name="Kenton S.M."/>
            <person name="Kim D.J."/>
            <person name="Klee K."/>
            <person name="Lai H."/>
            <person name="Lang C."/>
            <person name="Lin S."/>
            <person name="Macmil S.L."/>
            <person name="Magdelenat G."/>
            <person name="Matthews L."/>
            <person name="McCorrison J."/>
            <person name="Monaghan E.L."/>
            <person name="Mun J.H."/>
            <person name="Najar F.Z."/>
            <person name="Nicholson C."/>
            <person name="Noirot C."/>
            <person name="O'Bleness M."/>
            <person name="Paule C.R."/>
            <person name="Poulain J."/>
            <person name="Prion F."/>
            <person name="Qin B."/>
            <person name="Qu C."/>
            <person name="Retzel E.F."/>
            <person name="Riddle C."/>
            <person name="Sallet E."/>
            <person name="Samain S."/>
            <person name="Samson N."/>
            <person name="Sanders I."/>
            <person name="Saurat O."/>
            <person name="Scarpelli C."/>
            <person name="Schiex T."/>
            <person name="Segurens B."/>
            <person name="Severin A.J."/>
            <person name="Sherrier D.J."/>
            <person name="Shi R."/>
            <person name="Sims S."/>
            <person name="Singer S.R."/>
            <person name="Sinharoy S."/>
            <person name="Sterck L."/>
            <person name="Viollet A."/>
            <person name="Wang B.B."/>
            <person name="Wang K."/>
            <person name="Wang M."/>
            <person name="Wang X."/>
            <person name="Warfsmann J."/>
            <person name="Weissenbach J."/>
            <person name="White D.D."/>
            <person name="White J.D."/>
            <person name="Wiley G.B."/>
            <person name="Wincker P."/>
            <person name="Xing Y."/>
            <person name="Yang L."/>
            <person name="Yao Z."/>
            <person name="Ying F."/>
            <person name="Zhai J."/>
            <person name="Zhou L."/>
            <person name="Zuber A."/>
            <person name="Denarie J."/>
            <person name="Dixon R.A."/>
            <person name="May G.D."/>
            <person name="Schwartz D.C."/>
            <person name="Rogers J."/>
            <person name="Quetier F."/>
            <person name="Town C.D."/>
            <person name="Roe B.A."/>
        </authorList>
    </citation>
    <scope>NUCLEOTIDE SEQUENCE [LARGE SCALE GENOMIC DNA]</scope>
    <source>
        <strain evidence="5">A17</strain>
        <strain evidence="6 7">cv. Jemalong A17</strain>
    </source>
</reference>
<dbReference type="AlphaFoldDB" id="A0A072TRP4"/>
<proteinExistence type="inferred from homology"/>
<keyword evidence="1 5" id="KW-0347">Helicase</keyword>
<evidence type="ECO:0000313" key="5">
    <source>
        <dbReference type="EMBL" id="KEH19846.1"/>
    </source>
</evidence>
<keyword evidence="2" id="KW-0472">Membrane</keyword>
<sequence>MLHYTSPGIWELYYMRIVLTVELYYMRILLIVKKGCMRYRCIKTINGHTYDTFQEARSALGLLDVDREFIDCITENGKRTSLTDFKSMHRADAVDMPTFTNKLIIDELNYNKVELEKTHADMLLILTDEQRCVHDKIMESVGSDDSGFFFSYGYGGGRTARSTPTVPIEINEASSLTMEKESPRADLMRAPKLIIWDETPMMHRWCFEAVDRSLCDIMSKNDPLKTLKPFGGMTVVLGGDFRQILPVFRGGTRPDIVDASDEITNFCKWILSIGDDNDASGDNGEMKVEIPEDLLMSDTTNPLMSLIDFNDNLGDQLFFQERGILAPTLDSVEHVNEFMMSLIPGEEKELKLKVGCPVMLMRNIDQANGLCNGTRLTVTHLGKSTIAATDYPSNSGADNFH</sequence>
<comment type="similarity">
    <text evidence="1">Belongs to the helicase family.</text>
</comment>
<evidence type="ECO:0000259" key="3">
    <source>
        <dbReference type="Pfam" id="PF05970"/>
    </source>
</evidence>
<dbReference type="EC" id="5.6.2.3" evidence="1"/>
<keyword evidence="1" id="KW-0547">Nucleotide-binding</keyword>
<keyword evidence="1" id="KW-0234">DNA repair</keyword>
<dbReference type="GO" id="GO:0016787">
    <property type="term" value="F:hydrolase activity"/>
    <property type="evidence" value="ECO:0007669"/>
    <property type="project" value="UniProtKB-KW"/>
</dbReference>
<reference evidence="6" key="3">
    <citation type="submission" date="2015-04" db="UniProtKB">
        <authorList>
            <consortium name="EnsemblPlants"/>
        </authorList>
    </citation>
    <scope>IDENTIFICATION</scope>
    <source>
        <strain evidence="6">cv. Jemalong A17</strain>
    </source>
</reference>
<keyword evidence="2" id="KW-0812">Transmembrane</keyword>